<feature type="region of interest" description="Disordered" evidence="2">
    <location>
        <begin position="460"/>
        <end position="484"/>
    </location>
</feature>
<evidence type="ECO:0000313" key="3">
    <source>
        <dbReference type="EMBL" id="CAK0873817.1"/>
    </source>
</evidence>
<proteinExistence type="predicted"/>
<feature type="coiled-coil region" evidence="1">
    <location>
        <begin position="82"/>
        <end position="130"/>
    </location>
</feature>
<organism evidence="3 4">
    <name type="scientific">Prorocentrum cordatum</name>
    <dbReference type="NCBI Taxonomy" id="2364126"/>
    <lineage>
        <taxon>Eukaryota</taxon>
        <taxon>Sar</taxon>
        <taxon>Alveolata</taxon>
        <taxon>Dinophyceae</taxon>
        <taxon>Prorocentrales</taxon>
        <taxon>Prorocentraceae</taxon>
        <taxon>Prorocentrum</taxon>
    </lineage>
</organism>
<feature type="non-terminal residue" evidence="3">
    <location>
        <position position="816"/>
    </location>
</feature>
<keyword evidence="4" id="KW-1185">Reference proteome</keyword>
<feature type="compositionally biased region" description="Basic and acidic residues" evidence="2">
    <location>
        <begin position="256"/>
        <end position="265"/>
    </location>
</feature>
<protein>
    <submittedName>
        <fullName evidence="3">Uncharacterized protein</fullName>
    </submittedName>
</protein>
<reference evidence="3" key="1">
    <citation type="submission" date="2023-10" db="EMBL/GenBank/DDBJ databases">
        <authorList>
            <person name="Chen Y."/>
            <person name="Shah S."/>
            <person name="Dougan E. K."/>
            <person name="Thang M."/>
            <person name="Chan C."/>
        </authorList>
    </citation>
    <scope>NUCLEOTIDE SEQUENCE [LARGE SCALE GENOMIC DNA]</scope>
</reference>
<feature type="coiled-coil region" evidence="1">
    <location>
        <begin position="369"/>
        <end position="410"/>
    </location>
</feature>
<evidence type="ECO:0000256" key="1">
    <source>
        <dbReference type="SAM" id="Coils"/>
    </source>
</evidence>
<evidence type="ECO:0000313" key="4">
    <source>
        <dbReference type="Proteomes" id="UP001189429"/>
    </source>
</evidence>
<dbReference type="Proteomes" id="UP001189429">
    <property type="component" value="Unassembled WGS sequence"/>
</dbReference>
<evidence type="ECO:0000256" key="2">
    <source>
        <dbReference type="SAM" id="MobiDB-lite"/>
    </source>
</evidence>
<accession>A0ABN9VKJ6</accession>
<keyword evidence="1" id="KW-0175">Coiled coil</keyword>
<comment type="caution">
    <text evidence="3">The sequence shown here is derived from an EMBL/GenBank/DDBJ whole genome shotgun (WGS) entry which is preliminary data.</text>
</comment>
<gene>
    <name evidence="3" type="ORF">PCOR1329_LOCUS58916</name>
</gene>
<feature type="region of interest" description="Disordered" evidence="2">
    <location>
        <begin position="281"/>
        <end position="306"/>
    </location>
</feature>
<feature type="region of interest" description="Disordered" evidence="2">
    <location>
        <begin position="232"/>
        <end position="265"/>
    </location>
</feature>
<dbReference type="EMBL" id="CAUYUJ010017326">
    <property type="protein sequence ID" value="CAK0873817.1"/>
    <property type="molecule type" value="Genomic_DNA"/>
</dbReference>
<sequence length="816" mass="88543">GARSTVSLRSLVALRARHGGMAPTVALPCGPVPSVAAAEARQLSELSNKAGDKLAAQRYDLMAKHLEAADKPPPELSAHAQMQKAHKEVQQLESRAKKDLQRLTKAEEHVAELELSLRETRDRLKLADEEYKSALVTLQAAKVEPQMQTATLKLGDLVSGEFSIESSINCDDLLEEFAAGEVELEEADRKEFESRRAALVSGVQELAQKLFQQVADNGKEARSAHEAVLKRAQQFPDGGGGARGLGGGARPPAAGSKREQRLEKQTQELTKRVEQFFAGGAKASAQQGGEGDRPAAAAKDEKETGDPLRAEAAQLELAIAARKSEPASAAKAMLEENLRGVRAQIEARKPDLTQRNNVGDRLNRCKARLVKVGSEVTDITKRLDELQKEKTELVQKRDTIQKECAELQRQLVTTVPLGESPADDTFGVPQELLDGNAEIKAMVDSEPFKEFAKLFRPHVTPGAQRPATPVAPPEGSAGAAHVDQPVPADEFDDMFVDEQAADDFWEKHKGDKRAILEAIMGANTKIDYFLAPTAFSKLVQEMAAWPRSLHGLDGQEVEWSQFDSTGLYQTSQAAEQLQLALLPIFVPRLAHECYSDCMNLEVIDALAQPERGIGQANWRADPEAKKAIELHAAFAAAAKSCLDCAEGFTLCAALQSPALSLKNRRRRISLVTSGSKAVDLLSSAKEVIGVLCRGARALHAAVARTLQCKLAMDKIGMVSSSSFVAHKLEESLGSLVGTACTRATNLGSDFTAGRHARLQVTRRLQAIYFLIGVSFVAKLETLFFTVSMNALLCSRNAMQFFLCGFKRKPAKLALTL</sequence>
<feature type="compositionally biased region" description="Basic and acidic residues" evidence="2">
    <location>
        <begin position="290"/>
        <end position="306"/>
    </location>
</feature>
<feature type="compositionally biased region" description="Gly residues" evidence="2">
    <location>
        <begin position="237"/>
        <end position="249"/>
    </location>
</feature>
<feature type="non-terminal residue" evidence="3">
    <location>
        <position position="1"/>
    </location>
</feature>
<name>A0ABN9VKJ6_9DINO</name>